<organism evidence="1 2">
    <name type="scientific">Amborella trichopoda</name>
    <dbReference type="NCBI Taxonomy" id="13333"/>
    <lineage>
        <taxon>Eukaryota</taxon>
        <taxon>Viridiplantae</taxon>
        <taxon>Streptophyta</taxon>
        <taxon>Embryophyta</taxon>
        <taxon>Tracheophyta</taxon>
        <taxon>Spermatophyta</taxon>
        <taxon>Magnoliopsida</taxon>
        <taxon>Amborellales</taxon>
        <taxon>Amborellaceae</taxon>
        <taxon>Amborella</taxon>
    </lineage>
</organism>
<proteinExistence type="predicted"/>
<dbReference type="SUPFAM" id="SSF51735">
    <property type="entry name" value="NAD(P)-binding Rossmann-fold domains"/>
    <property type="match status" value="1"/>
</dbReference>
<evidence type="ECO:0000313" key="1">
    <source>
        <dbReference type="EMBL" id="ERN16765.1"/>
    </source>
</evidence>
<dbReference type="STRING" id="13333.U5D3E7"/>
<dbReference type="PANTHER" id="PTHR32487">
    <property type="entry name" value="3-OXO-DELTA(4,5)-STEROID 5-BETA-REDUCTASE"/>
    <property type="match status" value="1"/>
</dbReference>
<dbReference type="EMBL" id="KI392405">
    <property type="protein sequence ID" value="ERN16765.1"/>
    <property type="molecule type" value="Genomic_DNA"/>
</dbReference>
<evidence type="ECO:0000313" key="2">
    <source>
        <dbReference type="Proteomes" id="UP000017836"/>
    </source>
</evidence>
<sequence>MVGLSLVEALSKASSRSTPSSWKVYAVARRPKPRPSIIIGASSRSKYNALLTWVAYALICKQENEPFRFPGRKYSWDHFCDVSDADLLAEQQIWASTTDKAKNEAFNCSNGDVFTWKSMWKELARVMSVPYVPFSGESFDISKAMSDKGRLWDDIVSENGLCETKLEENATLNLLTCFFNLSVTV</sequence>
<dbReference type="Gene3D" id="3.40.50.720">
    <property type="entry name" value="NAD(P)-binding Rossmann-like Domain"/>
    <property type="match status" value="1"/>
</dbReference>
<keyword evidence="2" id="KW-1185">Reference proteome</keyword>
<dbReference type="PANTHER" id="PTHR32487:SF13">
    <property type="entry name" value="LOW QUALITY PROTEIN: IRIDOID SYNTHASE-LIKE"/>
    <property type="match status" value="1"/>
</dbReference>
<accession>U5D3E7</accession>
<evidence type="ECO:0008006" key="3">
    <source>
        <dbReference type="Google" id="ProtNLM"/>
    </source>
</evidence>
<dbReference type="HOGENOM" id="CLU_1463206_0_0_1"/>
<gene>
    <name evidence="1" type="ORF">AMTR_s00057p00055480</name>
</gene>
<dbReference type="AlphaFoldDB" id="U5D3E7"/>
<dbReference type="Proteomes" id="UP000017836">
    <property type="component" value="Unassembled WGS sequence"/>
</dbReference>
<dbReference type="eggNOG" id="ENOG502QSTH">
    <property type="taxonomic scope" value="Eukaryota"/>
</dbReference>
<protein>
    <recommendedName>
        <fullName evidence="3">NAD-dependent epimerase/dehydratase domain-containing protein</fullName>
    </recommendedName>
</protein>
<dbReference type="Gramene" id="ERN16765">
    <property type="protein sequence ID" value="ERN16765"/>
    <property type="gene ID" value="AMTR_s00057p00055480"/>
</dbReference>
<dbReference type="OMA" id="YARNERF"/>
<dbReference type="InterPro" id="IPR036291">
    <property type="entry name" value="NAD(P)-bd_dom_sf"/>
</dbReference>
<reference evidence="2" key="1">
    <citation type="journal article" date="2013" name="Science">
        <title>The Amborella genome and the evolution of flowering plants.</title>
        <authorList>
            <consortium name="Amborella Genome Project"/>
        </authorList>
    </citation>
    <scope>NUCLEOTIDE SEQUENCE [LARGE SCALE GENOMIC DNA]</scope>
</reference>
<name>U5D3E7_AMBTC</name>